<dbReference type="EMBL" id="NVQC01000016">
    <property type="protein sequence ID" value="PTL36373.1"/>
    <property type="molecule type" value="Genomic_DNA"/>
</dbReference>
<sequence>MPREESPYAVDWLRIAEKDLGRVERMLKTTIPRWRDFAFSKGVEKFLKAFLLSKGWQLRRIHDLEALLDDAMAFDPGLAGFRELCQKISAFYLVERYPLIATTRITEQDVRTSLEQAEGLVNTLRAGMHRE</sequence>
<dbReference type="Gene3D" id="1.20.120.330">
    <property type="entry name" value="Nucleotidyltransferases domain 2"/>
    <property type="match status" value="1"/>
</dbReference>
<dbReference type="PROSITE" id="PS50910">
    <property type="entry name" value="HEPN"/>
    <property type="match status" value="1"/>
</dbReference>
<organism evidence="2 3">
    <name type="scientific">Candidatus Methylomirabilis limnetica</name>
    <dbReference type="NCBI Taxonomy" id="2033718"/>
    <lineage>
        <taxon>Bacteria</taxon>
        <taxon>Candidatus Methylomirabilota</taxon>
        <taxon>Candidatus Methylomirabilia</taxon>
        <taxon>Candidatus Methylomirabilales</taxon>
        <taxon>Candidatus Methylomirabilaceae</taxon>
        <taxon>Candidatus Methylomirabilis</taxon>
    </lineage>
</organism>
<name>A0A2T4TZ28_9BACT</name>
<dbReference type="SUPFAM" id="SSF81593">
    <property type="entry name" value="Nucleotidyltransferase substrate binding subunit/domain"/>
    <property type="match status" value="1"/>
</dbReference>
<dbReference type="Pfam" id="PF05168">
    <property type="entry name" value="HEPN"/>
    <property type="match status" value="1"/>
</dbReference>
<reference evidence="2 3" key="1">
    <citation type="submission" date="2017-09" db="EMBL/GenBank/DDBJ databases">
        <title>Bloom of a denitrifying methanotroph, Candidatus Methylomirabilis limnetica, in a deep stratified lake.</title>
        <authorList>
            <person name="Graf J.S."/>
            <person name="Marchant H.K."/>
            <person name="Tienken D."/>
            <person name="Hach P.F."/>
            <person name="Brand A."/>
            <person name="Schubert C.J."/>
            <person name="Kuypers M.M."/>
            <person name="Milucka J."/>
        </authorList>
    </citation>
    <scope>NUCLEOTIDE SEQUENCE [LARGE SCALE GENOMIC DNA]</scope>
    <source>
        <strain evidence="2 3">Zug</strain>
    </source>
</reference>
<feature type="domain" description="HEPN" evidence="1">
    <location>
        <begin position="13"/>
        <end position="120"/>
    </location>
</feature>
<dbReference type="AlphaFoldDB" id="A0A2T4TZ28"/>
<reference evidence="3" key="2">
    <citation type="journal article" date="2018" name="Environ. Microbiol.">
        <title>Bloom of a denitrifying methanotroph, 'Candidatus Methylomirabilis limnetica', in a deep stratified lake.</title>
        <authorList>
            <person name="Graf J.S."/>
            <person name="Mayr M.J."/>
            <person name="Marchant H.K."/>
            <person name="Tienken D."/>
            <person name="Hach P.F."/>
            <person name="Brand A."/>
            <person name="Schubert C.J."/>
            <person name="Kuypers M.M."/>
            <person name="Milucka J."/>
        </authorList>
    </citation>
    <scope>NUCLEOTIDE SEQUENCE [LARGE SCALE GENOMIC DNA]</scope>
    <source>
        <strain evidence="3">Zug</strain>
    </source>
</reference>
<evidence type="ECO:0000259" key="1">
    <source>
        <dbReference type="PROSITE" id="PS50910"/>
    </source>
</evidence>
<evidence type="ECO:0000313" key="2">
    <source>
        <dbReference type="EMBL" id="PTL36373.1"/>
    </source>
</evidence>
<proteinExistence type="predicted"/>
<dbReference type="InterPro" id="IPR007842">
    <property type="entry name" value="HEPN_dom"/>
</dbReference>
<evidence type="ECO:0000313" key="3">
    <source>
        <dbReference type="Proteomes" id="UP000241436"/>
    </source>
</evidence>
<comment type="caution">
    <text evidence="2">The sequence shown here is derived from an EMBL/GenBank/DDBJ whole genome shotgun (WGS) entry which is preliminary data.</text>
</comment>
<accession>A0A2T4TZ28</accession>
<dbReference type="Proteomes" id="UP000241436">
    <property type="component" value="Unassembled WGS sequence"/>
</dbReference>
<dbReference type="OrthoDB" id="9808176at2"/>
<keyword evidence="3" id="KW-1185">Reference proteome</keyword>
<protein>
    <recommendedName>
        <fullName evidence="1">HEPN domain-containing protein</fullName>
    </recommendedName>
</protein>
<gene>
    <name evidence="2" type="ORF">CLG94_04895</name>
</gene>